<feature type="domain" description="Homeobox" evidence="9">
    <location>
        <begin position="593"/>
        <end position="682"/>
    </location>
</feature>
<evidence type="ECO:0000256" key="2">
    <source>
        <dbReference type="ARBA" id="ARBA00006454"/>
    </source>
</evidence>
<evidence type="ECO:0000256" key="1">
    <source>
        <dbReference type="ARBA" id="ARBA00004123"/>
    </source>
</evidence>
<dbReference type="Pfam" id="PF07526">
    <property type="entry name" value="POX"/>
    <property type="match status" value="1"/>
</dbReference>
<feature type="domain" description="POX" evidence="10">
    <location>
        <begin position="399"/>
        <end position="549"/>
    </location>
</feature>
<evidence type="ECO:0000256" key="5">
    <source>
        <dbReference type="ARBA" id="ARBA00023155"/>
    </source>
</evidence>
<evidence type="ECO:0000313" key="12">
    <source>
        <dbReference type="Proteomes" id="UP000288805"/>
    </source>
</evidence>
<feature type="region of interest" description="Disordered" evidence="8">
    <location>
        <begin position="49"/>
        <end position="80"/>
    </location>
</feature>
<dbReference type="GO" id="GO:0006355">
    <property type="term" value="P:regulation of DNA-templated transcription"/>
    <property type="evidence" value="ECO:0007669"/>
    <property type="project" value="InterPro"/>
</dbReference>
<dbReference type="SUPFAM" id="SSF46689">
    <property type="entry name" value="Homeodomain-like"/>
    <property type="match status" value="1"/>
</dbReference>
<evidence type="ECO:0000256" key="6">
    <source>
        <dbReference type="ARBA" id="ARBA00023163"/>
    </source>
</evidence>
<dbReference type="AlphaFoldDB" id="A0A438EXJ8"/>
<name>A0A438EXJ8_VITVI</name>
<proteinExistence type="inferred from homology"/>
<evidence type="ECO:0000256" key="8">
    <source>
        <dbReference type="SAM" id="MobiDB-lite"/>
    </source>
</evidence>
<gene>
    <name evidence="11" type="primary">ATH1_1</name>
    <name evidence="11" type="ORF">CK203_072057</name>
</gene>
<dbReference type="Pfam" id="PF05920">
    <property type="entry name" value="Homeobox_KN"/>
    <property type="match status" value="1"/>
</dbReference>
<dbReference type="Gene3D" id="1.10.10.60">
    <property type="entry name" value="Homeodomain-like"/>
    <property type="match status" value="1"/>
</dbReference>
<organism evidence="11 12">
    <name type="scientific">Vitis vinifera</name>
    <name type="common">Grape</name>
    <dbReference type="NCBI Taxonomy" id="29760"/>
    <lineage>
        <taxon>Eukaryota</taxon>
        <taxon>Viridiplantae</taxon>
        <taxon>Streptophyta</taxon>
        <taxon>Embryophyta</taxon>
        <taxon>Tracheophyta</taxon>
        <taxon>Spermatophyta</taxon>
        <taxon>Magnoliopsida</taxon>
        <taxon>eudicotyledons</taxon>
        <taxon>Gunneridae</taxon>
        <taxon>Pentapetalae</taxon>
        <taxon>rosids</taxon>
        <taxon>Vitales</taxon>
        <taxon>Vitaceae</taxon>
        <taxon>Viteae</taxon>
        <taxon>Vitis</taxon>
    </lineage>
</organism>
<comment type="similarity">
    <text evidence="2">Belongs to the TALE/BELL homeobox family.</text>
</comment>
<dbReference type="InterPro" id="IPR009057">
    <property type="entry name" value="Homeodomain-like_sf"/>
</dbReference>
<evidence type="ECO:0000256" key="3">
    <source>
        <dbReference type="ARBA" id="ARBA00023015"/>
    </source>
</evidence>
<keyword evidence="3" id="KW-0805">Transcription regulation</keyword>
<dbReference type="Proteomes" id="UP000288805">
    <property type="component" value="Unassembled WGS sequence"/>
</dbReference>
<keyword evidence="5 11" id="KW-0371">Homeobox</keyword>
<dbReference type="SMART" id="SM00574">
    <property type="entry name" value="POX"/>
    <property type="match status" value="1"/>
</dbReference>
<dbReference type="InterPro" id="IPR008422">
    <property type="entry name" value="KN_HD"/>
</dbReference>
<accession>A0A438EXJ8</accession>
<sequence>MLLRTSAMNRSLNRENPNILVVMIAEREQIMKDPQGRSVFRARQRAQREEMRGGMGMGPQKPAIDMSGTAPPKRLSGEHSSTGFFQVGHSSSPNGWNWKTYSQTFLNRPGPIGYLKELECFFWNKTAVTYGLDPEVDNNDVAAVLVQNQFMIGLPVLPMLQGETINGLHADFQMTSRPAIVDSDELVSRNSSLGQACPIGSTNGQEQFNEVTTISASSLATLLATKSGLHENLDNLAISATSVFPSEDLRTFVSSDCSNTSNSSLATSVDCPYDGVLSDMTRKWGFDKFLPPPGLTGKTTLRTGFQPFHIIGDMDPNGWISSSADTRTVPPYGSSNELSLSLATSQPSVMCGATAPNQCSERSCSGVTHPCLNEVGLGSEQGSCNSKELSLSFGSYRPAQFSQVISGSRYLHVIQEILAEILNYSLENLDHSIYSTTRTGGQANVQLSSGYAAQRGLSVMGSDEFPDEDGRYAVPMDPVLQKREVEAKKTQLLALLQVVDDQYNQCLDEIHTVISAFHAATELDPQIHARFALHTISLLYKNLRERISNQILAMGTRFTNGCTSEKERPPFESSFIQKQWDLQQLRRKDHQLWRPQRGLPERSVSVLRAWMFQNFLHPYPKDAEKHLLAVKSGLTRSQGFGLWCYLSNVRGPYSSSLYLFITQVSNWFINARVRLWKPMIEEMYSEMNRRKGRRNDEESNNSNRRSTISMDNQRYKII</sequence>
<keyword evidence="6" id="KW-0804">Transcription</keyword>
<comment type="subcellular location">
    <subcellularLocation>
        <location evidence="1">Nucleus</location>
    </subcellularLocation>
</comment>
<evidence type="ECO:0000256" key="7">
    <source>
        <dbReference type="ARBA" id="ARBA00023242"/>
    </source>
</evidence>
<keyword evidence="7" id="KW-0539">Nucleus</keyword>
<dbReference type="InterPro" id="IPR006563">
    <property type="entry name" value="POX_dom"/>
</dbReference>
<reference evidence="11 12" key="1">
    <citation type="journal article" date="2018" name="PLoS Genet.">
        <title>Population sequencing reveals clonal diversity and ancestral inbreeding in the grapevine cultivar Chardonnay.</title>
        <authorList>
            <person name="Roach M.J."/>
            <person name="Johnson D.L."/>
            <person name="Bohlmann J."/>
            <person name="van Vuuren H.J."/>
            <person name="Jones S.J."/>
            <person name="Pretorius I.S."/>
            <person name="Schmidt S.A."/>
            <person name="Borneman A.R."/>
        </authorList>
    </citation>
    <scope>NUCLEOTIDE SEQUENCE [LARGE SCALE GENOMIC DNA]</scope>
    <source>
        <strain evidence="12">cv. Chardonnay</strain>
        <tissue evidence="11">Leaf</tissue>
    </source>
</reference>
<protein>
    <submittedName>
        <fullName evidence="11">Homeobox protein ATH1</fullName>
    </submittedName>
</protein>
<dbReference type="EMBL" id="QGNW01001168">
    <property type="protein sequence ID" value="RVW52433.1"/>
    <property type="molecule type" value="Genomic_DNA"/>
</dbReference>
<dbReference type="SMART" id="SM00389">
    <property type="entry name" value="HOX"/>
    <property type="match status" value="1"/>
</dbReference>
<evidence type="ECO:0000259" key="9">
    <source>
        <dbReference type="SMART" id="SM00389"/>
    </source>
</evidence>
<evidence type="ECO:0000259" key="10">
    <source>
        <dbReference type="SMART" id="SM00574"/>
    </source>
</evidence>
<dbReference type="GO" id="GO:0005634">
    <property type="term" value="C:nucleus"/>
    <property type="evidence" value="ECO:0007669"/>
    <property type="project" value="UniProtKB-SubCell"/>
</dbReference>
<keyword evidence="4 11" id="KW-0238">DNA-binding</keyword>
<dbReference type="CDD" id="cd00086">
    <property type="entry name" value="homeodomain"/>
    <property type="match status" value="1"/>
</dbReference>
<evidence type="ECO:0000256" key="4">
    <source>
        <dbReference type="ARBA" id="ARBA00023125"/>
    </source>
</evidence>
<comment type="caution">
    <text evidence="11">The sequence shown here is derived from an EMBL/GenBank/DDBJ whole genome shotgun (WGS) entry which is preliminary data.</text>
</comment>
<dbReference type="PANTHER" id="PTHR11850">
    <property type="entry name" value="HOMEOBOX PROTEIN TRANSCRIPTION FACTORS"/>
    <property type="match status" value="1"/>
</dbReference>
<feature type="region of interest" description="Disordered" evidence="8">
    <location>
        <begin position="688"/>
        <end position="712"/>
    </location>
</feature>
<dbReference type="GO" id="GO:0003677">
    <property type="term" value="F:DNA binding"/>
    <property type="evidence" value="ECO:0007669"/>
    <property type="project" value="UniProtKB-KW"/>
</dbReference>
<dbReference type="InterPro" id="IPR050224">
    <property type="entry name" value="TALE_homeobox"/>
</dbReference>
<dbReference type="InterPro" id="IPR001356">
    <property type="entry name" value="HD"/>
</dbReference>
<evidence type="ECO:0000313" key="11">
    <source>
        <dbReference type="EMBL" id="RVW52433.1"/>
    </source>
</evidence>